<dbReference type="Proteomes" id="UP001195903">
    <property type="component" value="Unassembled WGS sequence"/>
</dbReference>
<feature type="chain" id="PRO_5046937448" evidence="1">
    <location>
        <begin position="26"/>
        <end position="440"/>
    </location>
</feature>
<feature type="signal peptide" evidence="1">
    <location>
        <begin position="1"/>
        <end position="25"/>
    </location>
</feature>
<dbReference type="RefSeq" id="WP_214508605.1">
    <property type="nucleotide sequence ID" value="NZ_JAHEPS010000012.1"/>
</dbReference>
<protein>
    <submittedName>
        <fullName evidence="2">TolC family protein</fullName>
    </submittedName>
</protein>
<keyword evidence="3" id="KW-1185">Reference proteome</keyword>
<keyword evidence="1" id="KW-0732">Signal</keyword>
<evidence type="ECO:0000313" key="2">
    <source>
        <dbReference type="EMBL" id="MBT1446404.1"/>
    </source>
</evidence>
<evidence type="ECO:0000313" key="3">
    <source>
        <dbReference type="Proteomes" id="UP001195903"/>
    </source>
</evidence>
<dbReference type="SUPFAM" id="SSF56954">
    <property type="entry name" value="Outer membrane efflux proteins (OEP)"/>
    <property type="match status" value="1"/>
</dbReference>
<reference evidence="2 3" key="1">
    <citation type="submission" date="2021-05" db="EMBL/GenBank/DDBJ databases">
        <title>Shewanella sp. JM162201.</title>
        <authorList>
            <person name="Xu S."/>
            <person name="Li A."/>
        </authorList>
    </citation>
    <scope>NUCLEOTIDE SEQUENCE [LARGE SCALE GENOMIC DNA]</scope>
    <source>
        <strain evidence="2 3">JM162201</strain>
    </source>
</reference>
<evidence type="ECO:0000256" key="1">
    <source>
        <dbReference type="SAM" id="SignalP"/>
    </source>
</evidence>
<sequence>MKQTLLTAAVLATLGCMTLMPPAQAAVANSATNNLAASTKAANSSAAYKTATNNTAALSQLARQIEALPALSAARANVRAAELNLKAAGNAVYNPELGLGYQNADTDSYNLSVSQTFDWGDKKQAAQNEALLMLRRAEAELELSQSALWAEALSAMVAQQQTAAVLGFQTEQRELARAQLRLATERKRAGLISGGELSLIELDLAALEAAVSLATQAAIEADTRLLTLFGTLELPRVDMAELLAQSPVDIDEAAISRLPALERNYQDVQLSRLGADKLRASTSADPTLTLGAEKEGSDNKLGLNLSIPLKVRNNYSDAIAAATEAGIGAEQQYLASERALTQAWRQYQYAQPKLAQSWQSWQMRVKGSASTLGSSLASQWQAGEISTSDFLQGKRQLAQSFIAGTELEARLYQNWLDWVGQSGLLASLMPSGASVEVTTP</sequence>
<organism evidence="2 3">
    <name type="scientific">Shewanella jiangmenensis</name>
    <dbReference type="NCBI Taxonomy" id="2837387"/>
    <lineage>
        <taxon>Bacteria</taxon>
        <taxon>Pseudomonadati</taxon>
        <taxon>Pseudomonadota</taxon>
        <taxon>Gammaproteobacteria</taxon>
        <taxon>Alteromonadales</taxon>
        <taxon>Shewanellaceae</taxon>
        <taxon>Shewanella</taxon>
    </lineage>
</organism>
<accession>A0ABS5V9J3</accession>
<name>A0ABS5V9J3_9GAMM</name>
<dbReference type="PROSITE" id="PS51257">
    <property type="entry name" value="PROKAR_LIPOPROTEIN"/>
    <property type="match status" value="1"/>
</dbReference>
<comment type="caution">
    <text evidence="2">The sequence shown here is derived from an EMBL/GenBank/DDBJ whole genome shotgun (WGS) entry which is preliminary data.</text>
</comment>
<gene>
    <name evidence="2" type="ORF">KJI95_18070</name>
</gene>
<proteinExistence type="predicted"/>
<dbReference type="EMBL" id="JAHEPS010000012">
    <property type="protein sequence ID" value="MBT1446404.1"/>
    <property type="molecule type" value="Genomic_DNA"/>
</dbReference>
<dbReference type="Gene3D" id="1.20.1600.10">
    <property type="entry name" value="Outer membrane efflux proteins (OEP)"/>
    <property type="match status" value="1"/>
</dbReference>